<accession>A0A1B7M0N1</accession>
<comment type="caution">
    <text evidence="4">The sequence shown here is derived from an EMBL/GenBank/DDBJ whole genome shotgun (WGS) entry which is preliminary data.</text>
</comment>
<dbReference type="RefSeq" id="WP_043057376.1">
    <property type="nucleotide sequence ID" value="NZ_LXEY01000015.1"/>
</dbReference>
<sequence length="322" mass="33277">MKLRPVLSASAVGVLIAAASAVPSLASEEETPREREVSVTPVAPSPEAKDEPTSNPPENSESPSEEGTAEVVDEEEDDTEDPSSIEDLLEETAEPVRPSVEAPEPPAVPAEAPTRLEALNSPFVAADNGSNVANNDRAVTEANTPNGAARSQNPGPAPREVSNSPFANSPAAQAESDNSENAPEGIVFGPQNLPIVPAEDGPFVGADALAQVLLNAQNPIDNEPVEETTDGTSEAPGRVESRRIVRPDQPAAAAPQENITNPQTSPSNPEDSRSDSLQDTHSAPPNNLVTTGAASALLAIGGVLMIAGGAGILFWHRRSTSK</sequence>
<feature type="signal peptide" evidence="3">
    <location>
        <begin position="1"/>
        <end position="26"/>
    </location>
</feature>
<evidence type="ECO:0000256" key="1">
    <source>
        <dbReference type="SAM" id="MobiDB-lite"/>
    </source>
</evidence>
<feature type="compositionally biased region" description="Polar residues" evidence="1">
    <location>
        <begin position="161"/>
        <end position="181"/>
    </location>
</feature>
<reference evidence="4 5" key="1">
    <citation type="submission" date="2016-04" db="EMBL/GenBank/DDBJ databases">
        <title>First whole genome shotgun sequence of the bacterium Enteractinococcus sp. strain UASWS1574.</title>
        <authorList>
            <person name="Crovadore J."/>
            <person name="Chablais R."/>
            <person name="Lefort F."/>
        </authorList>
    </citation>
    <scope>NUCLEOTIDE SEQUENCE [LARGE SCALE GENOMIC DNA]</scope>
    <source>
        <strain evidence="4 5">UASWS1574</strain>
    </source>
</reference>
<keyword evidence="5" id="KW-1185">Reference proteome</keyword>
<organism evidence="4 5">
    <name type="scientific">Enteractinococcus helveticum</name>
    <dbReference type="NCBI Taxonomy" id="1837282"/>
    <lineage>
        <taxon>Bacteria</taxon>
        <taxon>Bacillati</taxon>
        <taxon>Actinomycetota</taxon>
        <taxon>Actinomycetes</taxon>
        <taxon>Micrococcales</taxon>
        <taxon>Micrococcaceae</taxon>
    </lineage>
</organism>
<protein>
    <recommendedName>
        <fullName evidence="6">Gram-positive cocci surface proteins LPxTG domain-containing protein</fullName>
    </recommendedName>
</protein>
<dbReference type="AlphaFoldDB" id="A0A1B7M0N1"/>
<keyword evidence="2" id="KW-0812">Transmembrane</keyword>
<feature type="compositionally biased region" description="Polar residues" evidence="1">
    <location>
        <begin position="257"/>
        <end position="269"/>
    </location>
</feature>
<feature type="region of interest" description="Disordered" evidence="1">
    <location>
        <begin position="20"/>
        <end position="201"/>
    </location>
</feature>
<feature type="compositionally biased region" description="Polar residues" evidence="1">
    <location>
        <begin position="141"/>
        <end position="154"/>
    </location>
</feature>
<gene>
    <name evidence="4" type="ORF">A6F49_07775</name>
</gene>
<evidence type="ECO:0008006" key="6">
    <source>
        <dbReference type="Google" id="ProtNLM"/>
    </source>
</evidence>
<evidence type="ECO:0000256" key="2">
    <source>
        <dbReference type="SAM" id="Phobius"/>
    </source>
</evidence>
<feature type="compositionally biased region" description="Polar residues" evidence="1">
    <location>
        <begin position="279"/>
        <end position="288"/>
    </location>
</feature>
<dbReference type="Proteomes" id="UP000078292">
    <property type="component" value="Unassembled WGS sequence"/>
</dbReference>
<proteinExistence type="predicted"/>
<evidence type="ECO:0000313" key="5">
    <source>
        <dbReference type="Proteomes" id="UP000078292"/>
    </source>
</evidence>
<evidence type="ECO:0000313" key="4">
    <source>
        <dbReference type="EMBL" id="OAV61784.1"/>
    </source>
</evidence>
<feature type="compositionally biased region" description="Basic and acidic residues" evidence="1">
    <location>
        <begin position="237"/>
        <end position="246"/>
    </location>
</feature>
<keyword evidence="2" id="KW-1133">Transmembrane helix</keyword>
<feature type="compositionally biased region" description="Acidic residues" evidence="1">
    <location>
        <begin position="63"/>
        <end position="93"/>
    </location>
</feature>
<keyword evidence="2" id="KW-0472">Membrane</keyword>
<name>A0A1B7M0N1_9MICC</name>
<dbReference type="OrthoDB" id="9835465at2"/>
<feature type="region of interest" description="Disordered" evidence="1">
    <location>
        <begin position="215"/>
        <end position="288"/>
    </location>
</feature>
<evidence type="ECO:0000256" key="3">
    <source>
        <dbReference type="SAM" id="SignalP"/>
    </source>
</evidence>
<feature type="transmembrane region" description="Helical" evidence="2">
    <location>
        <begin position="293"/>
        <end position="315"/>
    </location>
</feature>
<keyword evidence="3" id="KW-0732">Signal</keyword>
<feature type="chain" id="PRO_5008597200" description="Gram-positive cocci surface proteins LPxTG domain-containing protein" evidence="3">
    <location>
        <begin position="27"/>
        <end position="322"/>
    </location>
</feature>
<dbReference type="EMBL" id="LXEY01000015">
    <property type="protein sequence ID" value="OAV61784.1"/>
    <property type="molecule type" value="Genomic_DNA"/>
</dbReference>